<comment type="caution">
    <text evidence="2">The sequence shown here is derived from an EMBL/GenBank/DDBJ whole genome shotgun (WGS) entry which is preliminary data.</text>
</comment>
<dbReference type="PANTHER" id="PTHR43179">
    <property type="entry name" value="RHAMNOSYLTRANSFERASE WBBL"/>
    <property type="match status" value="1"/>
</dbReference>
<dbReference type="Proteomes" id="UP000030378">
    <property type="component" value="Unassembled WGS sequence"/>
</dbReference>
<dbReference type="InterPro" id="IPR029044">
    <property type="entry name" value="Nucleotide-diphossugar_trans"/>
</dbReference>
<evidence type="ECO:0000259" key="1">
    <source>
        <dbReference type="Pfam" id="PF00535"/>
    </source>
</evidence>
<dbReference type="PANTHER" id="PTHR43179:SF10">
    <property type="entry name" value="GLYCOSYL TRANSFERASE"/>
    <property type="match status" value="1"/>
</dbReference>
<dbReference type="SUPFAM" id="SSF53448">
    <property type="entry name" value="Nucleotide-diphospho-sugar transferases"/>
    <property type="match status" value="1"/>
</dbReference>
<evidence type="ECO:0000313" key="2">
    <source>
        <dbReference type="EMBL" id="PNO71348.1"/>
    </source>
</evidence>
<dbReference type="AlphaFoldDB" id="A0AAP8TRG6"/>
<evidence type="ECO:0000313" key="3">
    <source>
        <dbReference type="Proteomes" id="UP000030378"/>
    </source>
</evidence>
<organism evidence="2 3">
    <name type="scientific">Serratia marcescens</name>
    <dbReference type="NCBI Taxonomy" id="615"/>
    <lineage>
        <taxon>Bacteria</taxon>
        <taxon>Pseudomonadati</taxon>
        <taxon>Pseudomonadota</taxon>
        <taxon>Gammaproteobacteria</taxon>
        <taxon>Enterobacterales</taxon>
        <taxon>Yersiniaceae</taxon>
        <taxon>Serratia</taxon>
    </lineage>
</organism>
<dbReference type="EMBL" id="JTBC02000002">
    <property type="protein sequence ID" value="PNO71348.1"/>
    <property type="molecule type" value="Genomic_DNA"/>
</dbReference>
<protein>
    <submittedName>
        <fullName evidence="2">Glycosyltransferase family 2 protein</fullName>
    </submittedName>
</protein>
<proteinExistence type="predicted"/>
<dbReference type="Pfam" id="PF00535">
    <property type="entry name" value="Glycos_transf_2"/>
    <property type="match status" value="1"/>
</dbReference>
<dbReference type="InterPro" id="IPR001173">
    <property type="entry name" value="Glyco_trans_2-like"/>
</dbReference>
<gene>
    <name evidence="2" type="ORF">MC70_015635</name>
</gene>
<sequence>MAVDQEKSQFQIVASIVLYNHSYEQVAGTLTSLLAERCVEKIVLVNNGGADWADALENDRISYISAEGNGGFGHGHNLAMSRYLDSCEYFLICNPDISFEMGALASLYRFASEGKHQFVSPRIHYSDGRFQYSCRLLPTPANLLLRRFIPRLGAKMDAAYELQAADYDSTFAVPTVSGCFMLIASPLLKKLEGFDERFFMYMEDVDLCRRALSHSDIIYFSGALITHVFGKGSYKNLVLLGHHVRSAVAYFCKWGWFFDRQRRQYNQQCLKSIPMKENGRKR</sequence>
<name>A0AAP8TRG6_SERMA</name>
<reference evidence="3" key="1">
    <citation type="submission" date="2017-12" db="EMBL/GenBank/DDBJ databases">
        <title>FDA dAtabase for Regulatory Grade micrObial Sequences (FDA-ARGOS): Supporting development and validation of Infectious Disease Dx tests.</title>
        <authorList>
            <person name="Campos J."/>
            <person name="Goldberg B."/>
            <person name="Tallon L."/>
            <person name="Sadzewicz L."/>
            <person name="Sengamalay N."/>
            <person name="Ott S."/>
            <person name="Godinez A."/>
            <person name="Nagaraj S."/>
            <person name="Vavikolanu K."/>
            <person name="Vyas G."/>
            <person name="Nadendla S."/>
            <person name="Aluvathingal J."/>
            <person name="Geyer C."/>
            <person name="Nandy P."/>
            <person name="Hobson J."/>
            <person name="Sichtig H."/>
        </authorList>
    </citation>
    <scope>NUCLEOTIDE SEQUENCE [LARGE SCALE GENOMIC DNA]</scope>
    <source>
        <strain evidence="3">FDAARGOS_79</strain>
    </source>
</reference>
<feature type="domain" description="Glycosyltransferase 2-like" evidence="1">
    <location>
        <begin position="16"/>
        <end position="135"/>
    </location>
</feature>
<dbReference type="Gene3D" id="3.90.550.10">
    <property type="entry name" value="Spore Coat Polysaccharide Biosynthesis Protein SpsA, Chain A"/>
    <property type="match status" value="1"/>
</dbReference>
<accession>A0AAP8TRG6</accession>
<dbReference type="RefSeq" id="WP_060440338.1">
    <property type="nucleotide sequence ID" value="NZ_CAMIRQ010000001.1"/>
</dbReference>